<dbReference type="OrthoDB" id="3973012at2759"/>
<dbReference type="Proteomes" id="UP000262825">
    <property type="component" value="Unassembled WGS sequence"/>
</dbReference>
<dbReference type="Gene3D" id="6.10.250.3390">
    <property type="match status" value="1"/>
</dbReference>
<reference evidence="3" key="1">
    <citation type="submission" date="2018-06" db="EMBL/GenBank/DDBJ databases">
        <authorList>
            <person name="Guldener U."/>
        </authorList>
    </citation>
    <scope>NUCLEOTIDE SEQUENCE [LARGE SCALE GENOMIC DNA]</scope>
    <source>
        <strain evidence="3">UTAD17</strain>
    </source>
</reference>
<gene>
    <name evidence="2" type="ORF">SCODWIG_00770</name>
</gene>
<evidence type="ECO:0000313" key="2">
    <source>
        <dbReference type="EMBL" id="SSD59009.1"/>
    </source>
</evidence>
<proteinExistence type="predicted"/>
<sequence>MFNRSKRPQVIGNNPLNTPIVIHKNTDNIQHLNDQEMLTFLSDFINTREQITIDTNTTSVGATTNNNNNYFTSSLSHLKRIERDFKGLPPTILEGSNIDEDVDQKIVEGENEDATTTKSATGAGKKLKFSD</sequence>
<keyword evidence="3" id="KW-1185">Reference proteome</keyword>
<evidence type="ECO:0000256" key="1">
    <source>
        <dbReference type="SAM" id="MobiDB-lite"/>
    </source>
</evidence>
<evidence type="ECO:0008006" key="4">
    <source>
        <dbReference type="Google" id="ProtNLM"/>
    </source>
</evidence>
<dbReference type="InterPro" id="IPR013239">
    <property type="entry name" value="RNA_polI_Rpa14"/>
</dbReference>
<accession>A0A376B337</accession>
<protein>
    <recommendedName>
        <fullName evidence="4">DNA-directed RNA polymerase I subunit RPA14</fullName>
    </recommendedName>
</protein>
<feature type="region of interest" description="Disordered" evidence="1">
    <location>
        <begin position="108"/>
        <end position="131"/>
    </location>
</feature>
<dbReference type="VEuPathDB" id="FungiDB:SCODWIG_00770"/>
<evidence type="ECO:0000313" key="3">
    <source>
        <dbReference type="Proteomes" id="UP000262825"/>
    </source>
</evidence>
<organism evidence="2 3">
    <name type="scientific">Saccharomycodes ludwigii</name>
    <dbReference type="NCBI Taxonomy" id="36035"/>
    <lineage>
        <taxon>Eukaryota</taxon>
        <taxon>Fungi</taxon>
        <taxon>Dikarya</taxon>
        <taxon>Ascomycota</taxon>
        <taxon>Saccharomycotina</taxon>
        <taxon>Saccharomycetes</taxon>
        <taxon>Saccharomycodales</taxon>
        <taxon>Saccharomycodaceae</taxon>
        <taxon>Saccharomycodes</taxon>
    </lineage>
</organism>
<name>A0A376B337_9ASCO</name>
<dbReference type="AlphaFoldDB" id="A0A376B337"/>
<feature type="compositionally biased region" description="Low complexity" evidence="1">
    <location>
        <begin position="114"/>
        <end position="124"/>
    </location>
</feature>
<dbReference type="Pfam" id="PF08203">
    <property type="entry name" value="RNA_polI_A14"/>
    <property type="match status" value="1"/>
</dbReference>
<dbReference type="EMBL" id="UFAJ01000077">
    <property type="protein sequence ID" value="SSD59009.1"/>
    <property type="molecule type" value="Genomic_DNA"/>
</dbReference>